<name>A0A3D9H3R9_9PROT</name>
<proteinExistence type="predicted"/>
<evidence type="ECO:0000313" key="2">
    <source>
        <dbReference type="Proteomes" id="UP000256845"/>
    </source>
</evidence>
<dbReference type="AlphaFoldDB" id="A0A3D9H3R9"/>
<evidence type="ECO:0000313" key="1">
    <source>
        <dbReference type="EMBL" id="RED44147.1"/>
    </source>
</evidence>
<comment type="caution">
    <text evidence="1">The sequence shown here is derived from an EMBL/GenBank/DDBJ whole genome shotgun (WGS) entry which is preliminary data.</text>
</comment>
<dbReference type="EMBL" id="QRDW01000017">
    <property type="protein sequence ID" value="RED44147.1"/>
    <property type="molecule type" value="Genomic_DNA"/>
</dbReference>
<protein>
    <submittedName>
        <fullName evidence="1">Uncharacterized protein</fullName>
    </submittedName>
</protein>
<reference evidence="1 2" key="1">
    <citation type="submission" date="2018-07" db="EMBL/GenBank/DDBJ databases">
        <title>Genomic Encyclopedia of Type Strains, Phase III (KMG-III): the genomes of soil and plant-associated and newly described type strains.</title>
        <authorList>
            <person name="Whitman W."/>
        </authorList>
    </citation>
    <scope>NUCLEOTIDE SEQUENCE [LARGE SCALE GENOMIC DNA]</scope>
    <source>
        <strain evidence="1 2">CECT 8488</strain>
    </source>
</reference>
<dbReference type="Proteomes" id="UP000256845">
    <property type="component" value="Unassembled WGS sequence"/>
</dbReference>
<organism evidence="1 2">
    <name type="scientific">Aestuariispira insulae</name>
    <dbReference type="NCBI Taxonomy" id="1461337"/>
    <lineage>
        <taxon>Bacteria</taxon>
        <taxon>Pseudomonadati</taxon>
        <taxon>Pseudomonadota</taxon>
        <taxon>Alphaproteobacteria</taxon>
        <taxon>Rhodospirillales</taxon>
        <taxon>Kiloniellaceae</taxon>
        <taxon>Aestuariispira</taxon>
    </lineage>
</organism>
<accession>A0A3D9H3R9</accession>
<gene>
    <name evidence="1" type="ORF">DFP90_11751</name>
</gene>
<keyword evidence="2" id="KW-1185">Reference proteome</keyword>
<sequence>MESVSIMWNRHLLVITHSVGFLLTEMMAPAEVQKFRTQPEVK</sequence>